<evidence type="ECO:0000313" key="3">
    <source>
        <dbReference type="Proteomes" id="UP000265955"/>
    </source>
</evidence>
<keyword evidence="2" id="KW-0282">Flagellum</keyword>
<keyword evidence="2" id="KW-0969">Cilium</keyword>
<feature type="transmembrane region" description="Helical" evidence="1">
    <location>
        <begin position="47"/>
        <end position="64"/>
    </location>
</feature>
<dbReference type="Proteomes" id="UP000265955">
    <property type="component" value="Unassembled WGS sequence"/>
</dbReference>
<proteinExistence type="predicted"/>
<keyword evidence="1" id="KW-1133">Transmembrane helix</keyword>
<keyword evidence="2" id="KW-0966">Cell projection</keyword>
<sequence length="168" mass="18220">MSIAVSAIVQPSRLLVVMIGAMSLVVASIGIGVVIGLIGVLPFMPKWISASAILFLSFFGFYHGTKRRKPIQLDISGAGQFRLTEVASFAPCSTRNRPHVITNGEEFKLLGDSTLSPHLMVLRLQAEDKRIITVLILPDSVSRDTFRAVSVACRWIAMNGKPLNANGE</sequence>
<comment type="caution">
    <text evidence="2">The sequence shown here is derived from an EMBL/GenBank/DDBJ whole genome shotgun (WGS) entry which is preliminary data.</text>
</comment>
<gene>
    <name evidence="2" type="ORF">D3871_07620</name>
</gene>
<accession>A0A3A3FRC8</accession>
<keyword evidence="1" id="KW-0812">Transmembrane</keyword>
<reference evidence="3" key="1">
    <citation type="submission" date="2018-09" db="EMBL/GenBank/DDBJ databases">
        <authorList>
            <person name="Zhu H."/>
        </authorList>
    </citation>
    <scope>NUCLEOTIDE SEQUENCE [LARGE SCALE GENOMIC DNA]</scope>
    <source>
        <strain evidence="3">K1R23-30</strain>
    </source>
</reference>
<dbReference type="EMBL" id="QYUO01000001">
    <property type="protein sequence ID" value="RJF98393.1"/>
    <property type="molecule type" value="Genomic_DNA"/>
</dbReference>
<feature type="transmembrane region" description="Helical" evidence="1">
    <location>
        <begin position="12"/>
        <end position="41"/>
    </location>
</feature>
<protein>
    <submittedName>
        <fullName evidence="2">Flagellar hook-length control protein</fullName>
    </submittedName>
</protein>
<keyword evidence="3" id="KW-1185">Reference proteome</keyword>
<dbReference type="Pfam" id="PF07254">
    <property type="entry name" value="Cpta_toxin"/>
    <property type="match status" value="1"/>
</dbReference>
<dbReference type="AlphaFoldDB" id="A0A3A3FRC8"/>
<keyword evidence="1" id="KW-0472">Membrane</keyword>
<organism evidence="2 3">
    <name type="scientific">Noviherbaspirillum saxi</name>
    <dbReference type="NCBI Taxonomy" id="2320863"/>
    <lineage>
        <taxon>Bacteria</taxon>
        <taxon>Pseudomonadati</taxon>
        <taxon>Pseudomonadota</taxon>
        <taxon>Betaproteobacteria</taxon>
        <taxon>Burkholderiales</taxon>
        <taxon>Oxalobacteraceae</taxon>
        <taxon>Noviherbaspirillum</taxon>
    </lineage>
</organism>
<evidence type="ECO:0000313" key="2">
    <source>
        <dbReference type="EMBL" id="RJF98393.1"/>
    </source>
</evidence>
<name>A0A3A3FRC8_9BURK</name>
<dbReference type="InterPro" id="IPR009883">
    <property type="entry name" value="YgfX"/>
</dbReference>
<evidence type="ECO:0000256" key="1">
    <source>
        <dbReference type="SAM" id="Phobius"/>
    </source>
</evidence>